<organism evidence="2 3">
    <name type="scientific">Amycolatopsis jiangsuensis</name>
    <dbReference type="NCBI Taxonomy" id="1181879"/>
    <lineage>
        <taxon>Bacteria</taxon>
        <taxon>Bacillati</taxon>
        <taxon>Actinomycetota</taxon>
        <taxon>Actinomycetes</taxon>
        <taxon>Pseudonocardiales</taxon>
        <taxon>Pseudonocardiaceae</taxon>
        <taxon>Amycolatopsis</taxon>
    </lineage>
</organism>
<comment type="caution">
    <text evidence="2">The sequence shown here is derived from an EMBL/GenBank/DDBJ whole genome shotgun (WGS) entry which is preliminary data.</text>
</comment>
<dbReference type="EMBL" id="JACHMG010000001">
    <property type="protein sequence ID" value="MBB4683807.1"/>
    <property type="molecule type" value="Genomic_DNA"/>
</dbReference>
<dbReference type="InterPro" id="IPR027417">
    <property type="entry name" value="P-loop_NTPase"/>
</dbReference>
<keyword evidence="3" id="KW-1185">Reference proteome</keyword>
<proteinExistence type="predicted"/>
<gene>
    <name evidence="2" type="ORF">BJY18_001292</name>
</gene>
<dbReference type="InterPro" id="IPR016032">
    <property type="entry name" value="Sig_transdc_resp-reg_C-effctor"/>
</dbReference>
<dbReference type="InterPro" id="IPR036388">
    <property type="entry name" value="WH-like_DNA-bd_sf"/>
</dbReference>
<evidence type="ECO:0000313" key="3">
    <source>
        <dbReference type="Proteomes" id="UP000581769"/>
    </source>
</evidence>
<dbReference type="SUPFAM" id="SSF52540">
    <property type="entry name" value="P-loop containing nucleoside triphosphate hydrolases"/>
    <property type="match status" value="1"/>
</dbReference>
<dbReference type="InterPro" id="IPR000792">
    <property type="entry name" value="Tscrpt_reg_LuxR_C"/>
</dbReference>
<sequence length="899" mass="94367">MGGRDVPNAGPDDALAVLDRLLAGPGAVWVVRGPAGAGRSAALAALAERGARAGAAVLAVPAGADPATALTRLGGALAELLTAPDRPEPASRSRAAMRLRSRLRATPGSRPLLVAGDLLSILSVLTPVQRLVLLFDDFDRFPPEVAAVLALVAEGGRAAGAVTVATAPGPEPSGGPAGRLLAVADGTVDLRPLTDAETTALLPAWTTAKGRTAVDPGLVTALRRALGPLFGNPGTVQLTVAALRDGGRLAVVDDHVCLADPERPITLPAEHPLSQRLRRLGAAARRLAAVVAVFTEQQGAELDCLAGFATAAGLPLSTAGPVLDDLVRVGVLRLGGGGAVDFAVPALADRLRLERGPRWHHELHAGAARRLLALRRAGVQVEPAAIARHLAELLPSTVDTEAAGLLLTAAGAADPATARRYRVCALRLLDPGDPRCPAALREVLESSFATGEYRSLADDLATVLAPRIRHPGFDVPTAATAFVWWLAALAHEHRLPELDVVRPLATTLGTTATRLADAVGRNDRAAVAAAAHALDDSGTGLFGTGLAVLLECLPGDRADGPAAEAAGVLDFVSVLDARLSGRYHPPETGFAAGWHAVRRAYRAGEWDTALSLARALEGGRLRWKSPRRHRFASVVAAEISAQRGEQDRAAGWLRRVPCPESAAYVACVRTALRRFAGNLDEALERGWEEYAACRAQGVYAGAEFLLARLLRCARSGGNDAGATRLLAELERLAEYRPTASVRETLLVYGGLVREDETAVRAGLELARQAGDVFRIAQACLALGELSAAPEVWLLEAHRTLKRLGAVAAIAPVTELLDRRRIAVPRDRADRAALAPQERRIAELVADGRTNRQIAAALRISEKRVEARLTAVFERTGCHSRVELAAAWLQGRLTAAPVPA</sequence>
<evidence type="ECO:0000313" key="2">
    <source>
        <dbReference type="EMBL" id="MBB4683807.1"/>
    </source>
</evidence>
<dbReference type="GO" id="GO:0003677">
    <property type="term" value="F:DNA binding"/>
    <property type="evidence" value="ECO:0007669"/>
    <property type="project" value="UniProtKB-KW"/>
</dbReference>
<accession>A0A840IR01</accession>
<dbReference type="Pfam" id="PF00196">
    <property type="entry name" value="GerE"/>
    <property type="match status" value="1"/>
</dbReference>
<dbReference type="RefSeq" id="WP_184778532.1">
    <property type="nucleotide sequence ID" value="NZ_JACHMG010000001.1"/>
</dbReference>
<dbReference type="Proteomes" id="UP000581769">
    <property type="component" value="Unassembled WGS sequence"/>
</dbReference>
<reference evidence="2 3" key="1">
    <citation type="submission" date="2020-08" db="EMBL/GenBank/DDBJ databases">
        <title>Sequencing the genomes of 1000 actinobacteria strains.</title>
        <authorList>
            <person name="Klenk H.-P."/>
        </authorList>
    </citation>
    <scope>NUCLEOTIDE SEQUENCE [LARGE SCALE GENOMIC DNA]</scope>
    <source>
        <strain evidence="2 3">DSM 45859</strain>
    </source>
</reference>
<dbReference type="Gene3D" id="1.10.10.10">
    <property type="entry name" value="Winged helix-like DNA-binding domain superfamily/Winged helix DNA-binding domain"/>
    <property type="match status" value="1"/>
</dbReference>
<protein>
    <submittedName>
        <fullName evidence="2">DNA-binding CsgD family transcriptional regulator</fullName>
    </submittedName>
</protein>
<feature type="domain" description="HTH luxR-type" evidence="1">
    <location>
        <begin position="826"/>
        <end position="891"/>
    </location>
</feature>
<dbReference type="GO" id="GO:0006355">
    <property type="term" value="P:regulation of DNA-templated transcription"/>
    <property type="evidence" value="ECO:0007669"/>
    <property type="project" value="InterPro"/>
</dbReference>
<name>A0A840IR01_9PSEU</name>
<dbReference type="SUPFAM" id="SSF46894">
    <property type="entry name" value="C-terminal effector domain of the bipartite response regulators"/>
    <property type="match status" value="1"/>
</dbReference>
<dbReference type="PROSITE" id="PS50043">
    <property type="entry name" value="HTH_LUXR_2"/>
    <property type="match status" value="1"/>
</dbReference>
<evidence type="ECO:0000259" key="1">
    <source>
        <dbReference type="PROSITE" id="PS50043"/>
    </source>
</evidence>
<dbReference type="SMART" id="SM00421">
    <property type="entry name" value="HTH_LUXR"/>
    <property type="match status" value="1"/>
</dbReference>
<dbReference type="CDD" id="cd06170">
    <property type="entry name" value="LuxR_C_like"/>
    <property type="match status" value="1"/>
</dbReference>
<keyword evidence="2" id="KW-0238">DNA-binding</keyword>
<dbReference type="AlphaFoldDB" id="A0A840IR01"/>